<dbReference type="Gene3D" id="3.40.50.1820">
    <property type="entry name" value="alpha/beta hydrolase"/>
    <property type="match status" value="1"/>
</dbReference>
<dbReference type="Proteomes" id="UP000076925">
    <property type="component" value="Unassembled WGS sequence"/>
</dbReference>
<dbReference type="InterPro" id="IPR000073">
    <property type="entry name" value="AB_hydrolase_1"/>
</dbReference>
<organism evidence="2 3">
    <name type="scientific">Scytonema hofmannii PCC 7110</name>
    <dbReference type="NCBI Taxonomy" id="128403"/>
    <lineage>
        <taxon>Bacteria</taxon>
        <taxon>Bacillati</taxon>
        <taxon>Cyanobacteriota</taxon>
        <taxon>Cyanophyceae</taxon>
        <taxon>Nostocales</taxon>
        <taxon>Scytonemataceae</taxon>
        <taxon>Scytonema</taxon>
    </lineage>
</organism>
<evidence type="ECO:0000313" key="2">
    <source>
        <dbReference type="EMBL" id="KYC43129.1"/>
    </source>
</evidence>
<dbReference type="RefSeq" id="WP_017745299.1">
    <property type="nucleotide sequence ID" value="NZ_KQ976354.1"/>
</dbReference>
<keyword evidence="3" id="KW-1185">Reference proteome</keyword>
<dbReference type="EMBL" id="ANNX02000016">
    <property type="protein sequence ID" value="KYC43129.1"/>
    <property type="molecule type" value="Genomic_DNA"/>
</dbReference>
<dbReference type="Pfam" id="PF00561">
    <property type="entry name" value="Abhydrolase_1"/>
    <property type="match status" value="1"/>
</dbReference>
<gene>
    <name evidence="2" type="ORF">WA1_13600</name>
</gene>
<evidence type="ECO:0000259" key="1">
    <source>
        <dbReference type="Pfam" id="PF00561"/>
    </source>
</evidence>
<accession>A0A139XEK2</accession>
<protein>
    <recommendedName>
        <fullName evidence="1">AB hydrolase-1 domain-containing protein</fullName>
    </recommendedName>
</protein>
<feature type="domain" description="AB hydrolase-1" evidence="1">
    <location>
        <begin position="64"/>
        <end position="105"/>
    </location>
</feature>
<dbReference type="STRING" id="128403.WA1_13600"/>
<dbReference type="AlphaFoldDB" id="A0A139XEK2"/>
<dbReference type="InterPro" id="IPR029058">
    <property type="entry name" value="AB_hydrolase_fold"/>
</dbReference>
<name>A0A139XEK2_9CYAN</name>
<comment type="caution">
    <text evidence="2">The sequence shown here is derived from an EMBL/GenBank/DDBJ whole genome shotgun (WGS) entry which is preliminary data.</text>
</comment>
<reference evidence="2 3" key="1">
    <citation type="journal article" date="2013" name="Genome Biol. Evol.">
        <title>Genomes of Stigonematalean cyanobacteria (subsection V) and the evolution of oxygenic photosynthesis from prokaryotes to plastids.</title>
        <authorList>
            <person name="Dagan T."/>
            <person name="Roettger M."/>
            <person name="Stucken K."/>
            <person name="Landan G."/>
            <person name="Koch R."/>
            <person name="Major P."/>
            <person name="Gould S.B."/>
            <person name="Goremykin V.V."/>
            <person name="Rippka R."/>
            <person name="Tandeau de Marsac N."/>
            <person name="Gugger M."/>
            <person name="Lockhart P.J."/>
            <person name="Allen J.F."/>
            <person name="Brune I."/>
            <person name="Maus I."/>
            <person name="Puhler A."/>
            <person name="Martin W.F."/>
        </authorList>
    </citation>
    <scope>NUCLEOTIDE SEQUENCE [LARGE SCALE GENOMIC DNA]</scope>
    <source>
        <strain evidence="2 3">PCC 7110</strain>
    </source>
</reference>
<dbReference type="OrthoDB" id="464067at2"/>
<dbReference type="SUPFAM" id="SSF53474">
    <property type="entry name" value="alpha/beta-Hydrolases"/>
    <property type="match status" value="1"/>
</dbReference>
<proteinExistence type="predicted"/>
<sequence>MFQSPDVVWLNTSPSLQCFSQPLLSYLSHQMTIASWDYSQTQDEASPLSFAVLLLHDYLQSCTQPVHLIGHSTGGLLGLLYARQYPEKVKSLTLLAVGVDVAVDWQVHYYAHRPFSSRQQILRAMAYNLFGYHTEDTNKRLTKILRQDLNSSLSPHSLFQRLSLPPSSVPVPLMVCGSLDDIIIETDDLCGWQPYLKEGDRLWKCPFGKHFFHFFQPQLVAEQVLHFWKSLHLSNSVCTTLKTGSRE</sequence>
<evidence type="ECO:0000313" key="3">
    <source>
        <dbReference type="Proteomes" id="UP000076925"/>
    </source>
</evidence>